<dbReference type="STRING" id="915471.SAMN05216201_109154"/>
<dbReference type="Proteomes" id="UP000242930">
    <property type="component" value="Unassembled WGS sequence"/>
</dbReference>
<reference evidence="3" key="1">
    <citation type="submission" date="2016-10" db="EMBL/GenBank/DDBJ databases">
        <authorList>
            <person name="Varghese N."/>
            <person name="Submissions S."/>
        </authorList>
    </citation>
    <scope>NUCLEOTIDE SEQUENCE [LARGE SCALE GENOMIC DNA]</scope>
    <source>
        <strain evidence="3">LMG 25967</strain>
    </source>
</reference>
<dbReference type="AlphaFoldDB" id="A0A1H6Z3P5"/>
<protein>
    <submittedName>
        <fullName evidence="2">TniQ protein</fullName>
    </submittedName>
</protein>
<proteinExistence type="predicted"/>
<dbReference type="OrthoDB" id="9087008at2"/>
<dbReference type="InterPro" id="IPR009492">
    <property type="entry name" value="TniQ"/>
</dbReference>
<evidence type="ECO:0000313" key="2">
    <source>
        <dbReference type="EMBL" id="SEJ48129.1"/>
    </source>
</evidence>
<dbReference type="EMBL" id="FNZE01000009">
    <property type="protein sequence ID" value="SEJ48129.1"/>
    <property type="molecule type" value="Genomic_DNA"/>
</dbReference>
<evidence type="ECO:0000259" key="1">
    <source>
        <dbReference type="Pfam" id="PF06527"/>
    </source>
</evidence>
<name>A0A1H6Z3P5_9PSED</name>
<dbReference type="Pfam" id="PF06527">
    <property type="entry name" value="TniQ"/>
    <property type="match status" value="1"/>
</dbReference>
<dbReference type="RefSeq" id="WP_139214674.1">
    <property type="nucleotide sequence ID" value="NZ_FNZE01000009.1"/>
</dbReference>
<evidence type="ECO:0000313" key="3">
    <source>
        <dbReference type="Proteomes" id="UP000242930"/>
    </source>
</evidence>
<sequence>MIITLDHSPAEPEAHYCRISPRYILHESAYSILCRFSLYNVVSGRELVDIFASHEYSSRRPKSQRSPHLACTQSVDLAVMADTFNLPMFKIHNLFLCPTWMPFDRHVAEVLKVCPECLAQGRHFTIFQYGLVHQCPIHQIELQQRCPNCSATVRYALSAQLFKTPYGCWHCGLQLGTARNKDVIRYINAIGMERLRRSYRAFELARGKYLNFAVGGTEDLYCDNVLQFSTSFREIAETENVLFSHIQGLAADLSPKIICAQYAWFRWHPNHGTRACGKIVPVGVQDLRSTAKAIFRHFRKKRLGGFKLSIRVLLPLWRSLESCQIPAEGYPVIAWLDWYCFWSGVGTPSQLADNKGLIQISKWLMKVSRHSVFLKCRDARAKNWLMQRLFAHEVFTLLAGQLACVAQAKAGVLEGTPAKIVYERKLLPVSWATYFQHHLDHMRIIFIPGYAGVISPNDERQGRTNLRNILKQCADQDGSQ</sequence>
<feature type="domain" description="TniQ" evidence="1">
    <location>
        <begin position="20"/>
        <end position="142"/>
    </location>
</feature>
<accession>A0A1H6Z3P5</accession>
<keyword evidence="3" id="KW-1185">Reference proteome</keyword>
<gene>
    <name evidence="2" type="ORF">SAMN05216201_109154</name>
</gene>
<organism evidence="2 3">
    <name type="scientific">Pseudomonas linyingensis</name>
    <dbReference type="NCBI Taxonomy" id="915471"/>
    <lineage>
        <taxon>Bacteria</taxon>
        <taxon>Pseudomonadati</taxon>
        <taxon>Pseudomonadota</taxon>
        <taxon>Gammaproteobacteria</taxon>
        <taxon>Pseudomonadales</taxon>
        <taxon>Pseudomonadaceae</taxon>
        <taxon>Pseudomonas</taxon>
    </lineage>
</organism>